<evidence type="ECO:0000256" key="8">
    <source>
        <dbReference type="ARBA" id="ARBA00022777"/>
    </source>
</evidence>
<sequence length="122" mass="13111">MHRWLASVVRSFGPALAGVAWALKTQKNLQFHAGATVLMVVLGFWLGLATWEWCAVTLAAGIVWAAELMNTALEVLADRVSLEREEAIRRAKDAAAGAVLMAAVGALGVGLMIFLPKLWVLL</sequence>
<dbReference type="GO" id="GO:0008654">
    <property type="term" value="P:phospholipid biosynthetic process"/>
    <property type="evidence" value="ECO:0007669"/>
    <property type="project" value="UniProtKB-KW"/>
</dbReference>
<name>A0A7W8DIG2_9BACT</name>
<comment type="similarity">
    <text evidence="2">Belongs to the bacterial diacylglycerol kinase family.</text>
</comment>
<dbReference type="Pfam" id="PF01219">
    <property type="entry name" value="DAGK_prokar"/>
    <property type="match status" value="1"/>
</dbReference>
<keyword evidence="6 19" id="KW-0812">Transmembrane</keyword>
<evidence type="ECO:0000256" key="12">
    <source>
        <dbReference type="ARBA" id="ARBA00023136"/>
    </source>
</evidence>
<feature type="binding site" evidence="17">
    <location>
        <begin position="92"/>
        <end position="93"/>
    </location>
    <ligand>
        <name>ATP</name>
        <dbReference type="ChEBI" id="CHEBI:30616"/>
    </ligand>
</feature>
<dbReference type="EC" id="2.7.1.107" evidence="20"/>
<evidence type="ECO:0000256" key="13">
    <source>
        <dbReference type="ARBA" id="ARBA00023209"/>
    </source>
</evidence>
<protein>
    <submittedName>
        <fullName evidence="20">Diacylglycerol kinase (ATP)</fullName>
        <ecNumber evidence="20">2.7.1.107</ecNumber>
    </submittedName>
</protein>
<reference evidence="20 21" key="1">
    <citation type="submission" date="2020-08" db="EMBL/GenBank/DDBJ databases">
        <title>Genomic Encyclopedia of Type Strains, Phase IV (KMG-IV): sequencing the most valuable type-strain genomes for metagenomic binning, comparative biology and taxonomic classification.</title>
        <authorList>
            <person name="Goeker M."/>
        </authorList>
    </citation>
    <scope>NUCLEOTIDE SEQUENCE [LARGE SCALE GENOMIC DNA]</scope>
    <source>
        <strain evidence="20 21">DSM 12252</strain>
    </source>
</reference>
<evidence type="ECO:0000313" key="20">
    <source>
        <dbReference type="EMBL" id="MBB5031007.1"/>
    </source>
</evidence>
<evidence type="ECO:0000256" key="10">
    <source>
        <dbReference type="ARBA" id="ARBA00022989"/>
    </source>
</evidence>
<dbReference type="Gene3D" id="1.10.287.3610">
    <property type="match status" value="1"/>
</dbReference>
<keyword evidence="18" id="KW-0460">Magnesium</keyword>
<feature type="binding site" evidence="17">
    <location>
        <position position="74"/>
    </location>
    <ligand>
        <name>ATP</name>
        <dbReference type="ChEBI" id="CHEBI:30616"/>
    </ligand>
</feature>
<keyword evidence="12 19" id="KW-0472">Membrane</keyword>
<evidence type="ECO:0000256" key="17">
    <source>
        <dbReference type="PIRSR" id="PIRSR600829-3"/>
    </source>
</evidence>
<dbReference type="PANTHER" id="PTHR34299">
    <property type="entry name" value="DIACYLGLYCEROL KINASE"/>
    <property type="match status" value="1"/>
</dbReference>
<evidence type="ECO:0000256" key="7">
    <source>
        <dbReference type="ARBA" id="ARBA00022741"/>
    </source>
</evidence>
<dbReference type="GO" id="GO:0005524">
    <property type="term" value="F:ATP binding"/>
    <property type="evidence" value="ECO:0007669"/>
    <property type="project" value="UniProtKB-KW"/>
</dbReference>
<dbReference type="EMBL" id="JACHIG010000001">
    <property type="protein sequence ID" value="MBB5031007.1"/>
    <property type="molecule type" value="Genomic_DNA"/>
</dbReference>
<dbReference type="InterPro" id="IPR033717">
    <property type="entry name" value="UDPK"/>
</dbReference>
<dbReference type="InterPro" id="IPR000829">
    <property type="entry name" value="DAGK"/>
</dbReference>
<feature type="active site" description="Proton acceptor" evidence="15">
    <location>
        <position position="67"/>
    </location>
</feature>
<feature type="transmembrane region" description="Helical" evidence="19">
    <location>
        <begin position="94"/>
        <end position="115"/>
    </location>
</feature>
<keyword evidence="5 20" id="KW-0808">Transferase</keyword>
<evidence type="ECO:0000256" key="9">
    <source>
        <dbReference type="ARBA" id="ARBA00022840"/>
    </source>
</evidence>
<keyword evidence="14" id="KW-1208">Phospholipid metabolism</keyword>
<dbReference type="GO" id="GO:0005886">
    <property type="term" value="C:plasma membrane"/>
    <property type="evidence" value="ECO:0007669"/>
    <property type="project" value="UniProtKB-SubCell"/>
</dbReference>
<evidence type="ECO:0000256" key="18">
    <source>
        <dbReference type="PIRSR" id="PIRSR600829-4"/>
    </source>
</evidence>
<feature type="binding site" evidence="18">
    <location>
        <position position="74"/>
    </location>
    <ligand>
        <name>a divalent metal cation</name>
        <dbReference type="ChEBI" id="CHEBI:60240"/>
    </ligand>
</feature>
<dbReference type="CDD" id="cd14265">
    <property type="entry name" value="UDPK_IM_like"/>
    <property type="match status" value="1"/>
</dbReference>
<proteinExistence type="inferred from homology"/>
<evidence type="ECO:0000256" key="14">
    <source>
        <dbReference type="ARBA" id="ARBA00023264"/>
    </source>
</evidence>
<dbReference type="GO" id="GO:0046872">
    <property type="term" value="F:metal ion binding"/>
    <property type="evidence" value="ECO:0007669"/>
    <property type="project" value="UniProtKB-KW"/>
</dbReference>
<keyword evidence="18" id="KW-0479">Metal-binding</keyword>
<dbReference type="Proteomes" id="UP000590740">
    <property type="component" value="Unassembled WGS sequence"/>
</dbReference>
<evidence type="ECO:0000256" key="3">
    <source>
        <dbReference type="ARBA" id="ARBA00022475"/>
    </source>
</evidence>
<evidence type="ECO:0000256" key="4">
    <source>
        <dbReference type="ARBA" id="ARBA00022516"/>
    </source>
</evidence>
<keyword evidence="8 20" id="KW-0418">Kinase</keyword>
<feature type="transmembrane region" description="Helical" evidence="19">
    <location>
        <begin position="55"/>
        <end position="73"/>
    </location>
</feature>
<keyword evidence="4" id="KW-0444">Lipid biosynthesis</keyword>
<dbReference type="AlphaFoldDB" id="A0A7W8DIG2"/>
<accession>A0A7W8DIG2</accession>
<keyword evidence="21" id="KW-1185">Reference proteome</keyword>
<evidence type="ECO:0000256" key="2">
    <source>
        <dbReference type="ARBA" id="ARBA00005967"/>
    </source>
</evidence>
<feature type="transmembrane region" description="Helical" evidence="19">
    <location>
        <begin position="31"/>
        <end position="49"/>
    </location>
</feature>
<evidence type="ECO:0000256" key="6">
    <source>
        <dbReference type="ARBA" id="ARBA00022692"/>
    </source>
</evidence>
<gene>
    <name evidence="20" type="ORF">HNQ65_000561</name>
</gene>
<evidence type="ECO:0000313" key="21">
    <source>
        <dbReference type="Proteomes" id="UP000590740"/>
    </source>
</evidence>
<dbReference type="PANTHER" id="PTHR34299:SF1">
    <property type="entry name" value="DIACYLGLYCEROL KINASE"/>
    <property type="match status" value="1"/>
</dbReference>
<keyword evidence="9 17" id="KW-0067">ATP-binding</keyword>
<dbReference type="RefSeq" id="WP_184337954.1">
    <property type="nucleotide sequence ID" value="NZ_JACHIG010000001.1"/>
</dbReference>
<keyword evidence="13" id="KW-0594">Phospholipid biosynthesis</keyword>
<evidence type="ECO:0000256" key="1">
    <source>
        <dbReference type="ARBA" id="ARBA00004651"/>
    </source>
</evidence>
<evidence type="ECO:0000256" key="5">
    <source>
        <dbReference type="ARBA" id="ARBA00022679"/>
    </source>
</evidence>
<evidence type="ECO:0000256" key="11">
    <source>
        <dbReference type="ARBA" id="ARBA00023098"/>
    </source>
</evidence>
<comment type="cofactor">
    <cofactor evidence="18">
        <name>Mg(2+)</name>
        <dbReference type="ChEBI" id="CHEBI:18420"/>
    </cofactor>
    <text evidence="18">Mn(2+), Zn(2+), Cd(2+) and Co(2+) support activity to lesser extents.</text>
</comment>
<keyword evidence="7 17" id="KW-0547">Nucleotide-binding</keyword>
<evidence type="ECO:0000256" key="16">
    <source>
        <dbReference type="PIRSR" id="PIRSR600829-2"/>
    </source>
</evidence>
<dbReference type="GO" id="GO:0004143">
    <property type="term" value="F:ATP-dependent diacylglycerol kinase activity"/>
    <property type="evidence" value="ECO:0007669"/>
    <property type="project" value="UniProtKB-EC"/>
</dbReference>
<keyword evidence="3" id="KW-1003">Cell membrane</keyword>
<evidence type="ECO:0000256" key="15">
    <source>
        <dbReference type="PIRSR" id="PIRSR600829-1"/>
    </source>
</evidence>
<keyword evidence="11" id="KW-0443">Lipid metabolism</keyword>
<keyword evidence="10 19" id="KW-1133">Transmembrane helix</keyword>
<comment type="caution">
    <text evidence="20">The sequence shown here is derived from an EMBL/GenBank/DDBJ whole genome shotgun (WGS) entry which is preliminary data.</text>
</comment>
<feature type="binding site" evidence="16">
    <location>
        <position position="67"/>
    </location>
    <ligand>
        <name>substrate</name>
    </ligand>
</feature>
<evidence type="ECO:0000256" key="19">
    <source>
        <dbReference type="SAM" id="Phobius"/>
    </source>
</evidence>
<organism evidence="20 21">
    <name type="scientific">Prosthecobacter vanneervenii</name>
    <dbReference type="NCBI Taxonomy" id="48466"/>
    <lineage>
        <taxon>Bacteria</taxon>
        <taxon>Pseudomonadati</taxon>
        <taxon>Verrucomicrobiota</taxon>
        <taxon>Verrucomicrobiia</taxon>
        <taxon>Verrucomicrobiales</taxon>
        <taxon>Verrucomicrobiaceae</taxon>
        <taxon>Prosthecobacter</taxon>
    </lineage>
</organism>
<dbReference type="InterPro" id="IPR036945">
    <property type="entry name" value="DAGK_sf"/>
</dbReference>
<comment type="subcellular location">
    <subcellularLocation>
        <location evidence="1">Cell membrane</location>
        <topology evidence="1">Multi-pass membrane protein</topology>
    </subcellularLocation>
</comment>